<proteinExistence type="predicted"/>
<sequence>MANLERILEVAGTYNIKVIEDATEAIGTYYLAGPYIGHHAGTLGFMGVYSFNGNKIITTGGGGMIVSSDVELLRHAKHLTTQAKSDEVNFLHDEVGFNYRMTNLQAALGLAQMEQLEAFITKKQENYQYYKECLADIPNLRFLQFRSDVRSNHWFYSIYLEDGFPVSRDQVVAEFSKHKIQTRPIWGLIHEQIPYKGFRAFQIEKAIDYQRHIVNVPCSTNLEKQDIDRVIACLKAMAG</sequence>
<comment type="caution">
    <text evidence="1">The sequence shown here is derived from an EMBL/GenBank/DDBJ whole genome shotgun (WGS) entry which is preliminary data.</text>
</comment>
<gene>
    <name evidence="1" type="primary">per_6</name>
    <name evidence="1" type="ORF">SDC9_76545</name>
</gene>
<dbReference type="Gene3D" id="3.40.640.10">
    <property type="entry name" value="Type I PLP-dependent aspartate aminotransferase-like (Major domain)"/>
    <property type="match status" value="1"/>
</dbReference>
<dbReference type="GO" id="GO:0000271">
    <property type="term" value="P:polysaccharide biosynthetic process"/>
    <property type="evidence" value="ECO:0007669"/>
    <property type="project" value="TreeGrafter"/>
</dbReference>
<dbReference type="InterPro" id="IPR015421">
    <property type="entry name" value="PyrdxlP-dep_Trfase_major"/>
</dbReference>
<name>A0A644YU51_9ZZZZ</name>
<dbReference type="GO" id="GO:0102933">
    <property type="term" value="F:GDP-4-dehydro-6-deoxy-D-mannose-4-aminotransferase activity"/>
    <property type="evidence" value="ECO:0007669"/>
    <property type="project" value="UniProtKB-EC"/>
</dbReference>
<dbReference type="GO" id="GO:0030170">
    <property type="term" value="F:pyridoxal phosphate binding"/>
    <property type="evidence" value="ECO:0007669"/>
    <property type="project" value="TreeGrafter"/>
</dbReference>
<reference evidence="1" key="1">
    <citation type="submission" date="2019-08" db="EMBL/GenBank/DDBJ databases">
        <authorList>
            <person name="Kucharzyk K."/>
            <person name="Murdoch R.W."/>
            <person name="Higgins S."/>
            <person name="Loffler F."/>
        </authorList>
    </citation>
    <scope>NUCLEOTIDE SEQUENCE</scope>
</reference>
<protein>
    <submittedName>
        <fullName evidence="1">GDP-perosamine synthase</fullName>
        <ecNumber evidence="1">2.6.1.102</ecNumber>
    </submittedName>
</protein>
<dbReference type="PANTHER" id="PTHR30244:SF30">
    <property type="entry name" value="BLR5990 PROTEIN"/>
    <property type="match status" value="1"/>
</dbReference>
<dbReference type="EMBL" id="VSSQ01005666">
    <property type="protein sequence ID" value="MPM30003.1"/>
    <property type="molecule type" value="Genomic_DNA"/>
</dbReference>
<evidence type="ECO:0000313" key="1">
    <source>
        <dbReference type="EMBL" id="MPM30003.1"/>
    </source>
</evidence>
<dbReference type="InterPro" id="IPR015424">
    <property type="entry name" value="PyrdxlP-dep_Trfase"/>
</dbReference>
<dbReference type="AlphaFoldDB" id="A0A644YU51"/>
<keyword evidence="1" id="KW-0032">Aminotransferase</keyword>
<dbReference type="PANTHER" id="PTHR30244">
    <property type="entry name" value="TRANSAMINASE"/>
    <property type="match status" value="1"/>
</dbReference>
<keyword evidence="1" id="KW-0808">Transferase</keyword>
<organism evidence="1">
    <name type="scientific">bioreactor metagenome</name>
    <dbReference type="NCBI Taxonomy" id="1076179"/>
    <lineage>
        <taxon>unclassified sequences</taxon>
        <taxon>metagenomes</taxon>
        <taxon>ecological metagenomes</taxon>
    </lineage>
</organism>
<dbReference type="SUPFAM" id="SSF53383">
    <property type="entry name" value="PLP-dependent transferases"/>
    <property type="match status" value="1"/>
</dbReference>
<dbReference type="EC" id="2.6.1.102" evidence="1"/>
<accession>A0A644YU51</accession>
<dbReference type="Pfam" id="PF01041">
    <property type="entry name" value="DegT_DnrJ_EryC1"/>
    <property type="match status" value="1"/>
</dbReference>
<dbReference type="InterPro" id="IPR000653">
    <property type="entry name" value="DegT/StrS_aminotransferase"/>
</dbReference>